<feature type="region of interest" description="Disordered" evidence="1">
    <location>
        <begin position="314"/>
        <end position="334"/>
    </location>
</feature>
<comment type="caution">
    <text evidence="2">The sequence shown here is derived from an EMBL/GenBank/DDBJ whole genome shotgun (WGS) entry which is preliminary data.</text>
</comment>
<gene>
    <name evidence="2" type="ORF">HAX54_004458</name>
</gene>
<keyword evidence="3" id="KW-1185">Reference proteome</keyword>
<sequence length="334" mass="36165">MSGQRMTSQMIPTPGFNASAGANLNSKHQCTVFHEFGLAQHHVGGGIRSGFHNRSYGQSTGPLNGGALGMIGNNMHLVNGSASESYIPAATQHFDQQHQPLMQQPPLSTSTDKIAPAVIDMVSAYADTSGSGNLCLPVSSVGMVMNNQKPGAKLQNQQHQILSRSNAFAQAQLSSDLGIQVKSETGNHTEAQHSRVNAEQFQFSDINQVSWELLDHPKRQRAFRVNGIPSRKMGVKYQKVARPGCNSDMPNSANGTCTSYGSGECQVDCHEFVPVQTEDLQPSLKRTKIEQIFSISYLETENCFMPVTGSESHQQSANASFVEQHGNAMESEGQ</sequence>
<evidence type="ECO:0000256" key="1">
    <source>
        <dbReference type="SAM" id="MobiDB-lite"/>
    </source>
</evidence>
<protein>
    <submittedName>
        <fullName evidence="2">Uncharacterized protein</fullName>
    </submittedName>
</protein>
<dbReference type="Proteomes" id="UP000823775">
    <property type="component" value="Unassembled WGS sequence"/>
</dbReference>
<evidence type="ECO:0000313" key="3">
    <source>
        <dbReference type="Proteomes" id="UP000823775"/>
    </source>
</evidence>
<dbReference type="EMBL" id="JACEIK010001205">
    <property type="protein sequence ID" value="MCD7467181.1"/>
    <property type="molecule type" value="Genomic_DNA"/>
</dbReference>
<accession>A0ABS8T8B3</accession>
<proteinExistence type="predicted"/>
<organism evidence="2 3">
    <name type="scientific">Datura stramonium</name>
    <name type="common">Jimsonweed</name>
    <name type="synonym">Common thornapple</name>
    <dbReference type="NCBI Taxonomy" id="4076"/>
    <lineage>
        <taxon>Eukaryota</taxon>
        <taxon>Viridiplantae</taxon>
        <taxon>Streptophyta</taxon>
        <taxon>Embryophyta</taxon>
        <taxon>Tracheophyta</taxon>
        <taxon>Spermatophyta</taxon>
        <taxon>Magnoliopsida</taxon>
        <taxon>eudicotyledons</taxon>
        <taxon>Gunneridae</taxon>
        <taxon>Pentapetalae</taxon>
        <taxon>asterids</taxon>
        <taxon>lamiids</taxon>
        <taxon>Solanales</taxon>
        <taxon>Solanaceae</taxon>
        <taxon>Solanoideae</taxon>
        <taxon>Datureae</taxon>
        <taxon>Datura</taxon>
    </lineage>
</organism>
<reference evidence="2 3" key="1">
    <citation type="journal article" date="2021" name="BMC Genomics">
        <title>Datura genome reveals duplications of psychoactive alkaloid biosynthetic genes and high mutation rate following tissue culture.</title>
        <authorList>
            <person name="Rajewski A."/>
            <person name="Carter-House D."/>
            <person name="Stajich J."/>
            <person name="Litt A."/>
        </authorList>
    </citation>
    <scope>NUCLEOTIDE SEQUENCE [LARGE SCALE GENOMIC DNA]</scope>
    <source>
        <strain evidence="2">AR-01</strain>
    </source>
</reference>
<name>A0ABS8T8B3_DATST</name>
<evidence type="ECO:0000313" key="2">
    <source>
        <dbReference type="EMBL" id="MCD7467181.1"/>
    </source>
</evidence>